<dbReference type="PANTHER" id="PTHR38133:SF1">
    <property type="entry name" value="SLR1429 PROTEIN"/>
    <property type="match status" value="1"/>
</dbReference>
<organism evidence="3 4">
    <name type="scientific">Saccharopolyspora phatthalungensis</name>
    <dbReference type="NCBI Taxonomy" id="664693"/>
    <lineage>
        <taxon>Bacteria</taxon>
        <taxon>Bacillati</taxon>
        <taxon>Actinomycetota</taxon>
        <taxon>Actinomycetes</taxon>
        <taxon>Pseudonocardiales</taxon>
        <taxon>Pseudonocardiaceae</taxon>
        <taxon>Saccharopolyspora</taxon>
    </lineage>
</organism>
<keyword evidence="4" id="KW-1185">Reference proteome</keyword>
<keyword evidence="1" id="KW-0479">Metal-binding</keyword>
<keyword evidence="1" id="KW-0862">Zinc</keyword>
<evidence type="ECO:0000256" key="1">
    <source>
        <dbReference type="PROSITE-ProRule" id="PRU00325"/>
    </source>
</evidence>
<dbReference type="RefSeq" id="WP_184724681.1">
    <property type="nucleotide sequence ID" value="NZ_JACHIW010000001.1"/>
</dbReference>
<protein>
    <submittedName>
        <fullName evidence="3">Putative Zn finger protein</fullName>
    </submittedName>
</protein>
<proteinExistence type="predicted"/>
<sequence length="189" mass="20861">MTEYGATAWGQAWLRLAEPTMVTGIDTRLPKARAIARRDAVHGVETEPGGISAHVTVRGRDYPVRIRFPTWTEEERKPVGEYLKAHPGAAMILSTGDAPDELAAQLASAPDPDQIEIDCPCRESRRPCMHALATYYALVQHIDEVPALALVLRGFQPHQAERVLADRAAIPLEELDARGFFEERPVSAD</sequence>
<keyword evidence="1" id="KW-0863">Zinc-finger</keyword>
<dbReference type="GO" id="GO:0008270">
    <property type="term" value="F:zinc ion binding"/>
    <property type="evidence" value="ECO:0007669"/>
    <property type="project" value="UniProtKB-KW"/>
</dbReference>
<dbReference type="AlphaFoldDB" id="A0A840PZZ5"/>
<dbReference type="PROSITE" id="PS50966">
    <property type="entry name" value="ZF_SWIM"/>
    <property type="match status" value="1"/>
</dbReference>
<evidence type="ECO:0000313" key="4">
    <source>
        <dbReference type="Proteomes" id="UP000584374"/>
    </source>
</evidence>
<feature type="domain" description="SWIM-type" evidence="2">
    <location>
        <begin position="104"/>
        <end position="139"/>
    </location>
</feature>
<evidence type="ECO:0000259" key="2">
    <source>
        <dbReference type="PROSITE" id="PS50966"/>
    </source>
</evidence>
<evidence type="ECO:0000313" key="3">
    <source>
        <dbReference type="EMBL" id="MBB5153624.1"/>
    </source>
</evidence>
<dbReference type="InterPro" id="IPR007527">
    <property type="entry name" value="Znf_SWIM"/>
</dbReference>
<comment type="caution">
    <text evidence="3">The sequence shown here is derived from an EMBL/GenBank/DDBJ whole genome shotgun (WGS) entry which is preliminary data.</text>
</comment>
<name>A0A840PZZ5_9PSEU</name>
<dbReference type="PANTHER" id="PTHR38133">
    <property type="entry name" value="SLR1429 PROTEIN"/>
    <property type="match status" value="1"/>
</dbReference>
<dbReference type="Proteomes" id="UP000584374">
    <property type="component" value="Unassembled WGS sequence"/>
</dbReference>
<gene>
    <name evidence="3" type="ORF">BJ970_001158</name>
</gene>
<accession>A0A840PZZ5</accession>
<reference evidence="3 4" key="1">
    <citation type="submission" date="2020-08" db="EMBL/GenBank/DDBJ databases">
        <title>Sequencing the genomes of 1000 actinobacteria strains.</title>
        <authorList>
            <person name="Klenk H.-P."/>
        </authorList>
    </citation>
    <scope>NUCLEOTIDE SEQUENCE [LARGE SCALE GENOMIC DNA]</scope>
    <source>
        <strain evidence="3 4">DSM 45584</strain>
    </source>
</reference>
<dbReference type="EMBL" id="JACHIW010000001">
    <property type="protein sequence ID" value="MBB5153624.1"/>
    <property type="molecule type" value="Genomic_DNA"/>
</dbReference>